<organism evidence="2 3">
    <name type="scientific">Saguinus oedipus</name>
    <name type="common">Cotton-top tamarin</name>
    <name type="synonym">Oedipomidas oedipus</name>
    <dbReference type="NCBI Taxonomy" id="9490"/>
    <lineage>
        <taxon>Eukaryota</taxon>
        <taxon>Metazoa</taxon>
        <taxon>Chordata</taxon>
        <taxon>Craniata</taxon>
        <taxon>Vertebrata</taxon>
        <taxon>Euteleostomi</taxon>
        <taxon>Mammalia</taxon>
        <taxon>Eutheria</taxon>
        <taxon>Euarchontoglires</taxon>
        <taxon>Primates</taxon>
        <taxon>Haplorrhini</taxon>
        <taxon>Platyrrhini</taxon>
        <taxon>Cebidae</taxon>
        <taxon>Callitrichinae</taxon>
        <taxon>Saguinus</taxon>
    </lineage>
</organism>
<feature type="region of interest" description="Disordered" evidence="1">
    <location>
        <begin position="86"/>
        <end position="149"/>
    </location>
</feature>
<protein>
    <submittedName>
        <fullName evidence="2">Uncharacterized protein</fullName>
    </submittedName>
</protein>
<keyword evidence="3" id="KW-1185">Reference proteome</keyword>
<dbReference type="EMBL" id="JASSZA010000020">
    <property type="protein sequence ID" value="KAK2086381.1"/>
    <property type="molecule type" value="Genomic_DNA"/>
</dbReference>
<evidence type="ECO:0000313" key="3">
    <source>
        <dbReference type="Proteomes" id="UP001266305"/>
    </source>
</evidence>
<feature type="region of interest" description="Disordered" evidence="1">
    <location>
        <begin position="1"/>
        <end position="31"/>
    </location>
</feature>
<comment type="caution">
    <text evidence="2">The sequence shown here is derived from an EMBL/GenBank/DDBJ whole genome shotgun (WGS) entry which is preliminary data.</text>
</comment>
<feature type="compositionally biased region" description="Low complexity" evidence="1">
    <location>
        <begin position="1"/>
        <end position="13"/>
    </location>
</feature>
<reference evidence="2 3" key="1">
    <citation type="submission" date="2023-05" db="EMBL/GenBank/DDBJ databases">
        <title>B98-5 Cell Line De Novo Hybrid Assembly: An Optical Mapping Approach.</title>
        <authorList>
            <person name="Kananen K."/>
            <person name="Auerbach J.A."/>
            <person name="Kautto E."/>
            <person name="Blachly J.S."/>
        </authorList>
    </citation>
    <scope>NUCLEOTIDE SEQUENCE [LARGE SCALE GENOMIC DNA]</scope>
    <source>
        <strain evidence="2">B95-8</strain>
        <tissue evidence="2">Cell line</tissue>
    </source>
</reference>
<name>A0ABQ9TNR9_SAGOE</name>
<dbReference type="Proteomes" id="UP001266305">
    <property type="component" value="Unassembled WGS sequence"/>
</dbReference>
<evidence type="ECO:0000256" key="1">
    <source>
        <dbReference type="SAM" id="MobiDB-lite"/>
    </source>
</evidence>
<sequence length="149" mass="15360">MSRPVRSVRSLRPGAGWRGLGASGERVGDRKLESSIPGATRGLRFGARAHLGAWGALLARGGGGCAPVRAPLPAPRRCRAPVCSVASPTRRTGAGGVSLNRQRPEGEGCEVSAPKRPHLLGAVPSEPARGGGRTGAPLPAFNEEGRRHP</sequence>
<gene>
    <name evidence="2" type="ORF">P7K49_035806</name>
</gene>
<accession>A0ABQ9TNR9</accession>
<evidence type="ECO:0000313" key="2">
    <source>
        <dbReference type="EMBL" id="KAK2086381.1"/>
    </source>
</evidence>
<proteinExistence type="predicted"/>